<reference evidence="3" key="1">
    <citation type="journal article" date="2020" name="Nat. Commun.">
        <title>Genome sequence of the cluster root forming white lupin.</title>
        <authorList>
            <person name="Hufnagel B."/>
            <person name="Marques A."/>
            <person name="Soriano A."/>
            <person name="Marques L."/>
            <person name="Divol F."/>
            <person name="Doumas P."/>
            <person name="Sallet E."/>
            <person name="Mancinotti D."/>
            <person name="Carrere S."/>
            <person name="Marande W."/>
            <person name="Arribat S."/>
            <person name="Keller J."/>
            <person name="Huneau C."/>
            <person name="Blein T."/>
            <person name="Aime D."/>
            <person name="Laguerre M."/>
            <person name="Taylor J."/>
            <person name="Schubert V."/>
            <person name="Nelson M."/>
            <person name="Geu-Flores F."/>
            <person name="Crespi M."/>
            <person name="Gallardo-Guerrero K."/>
            <person name="Delaux P.-M."/>
            <person name="Salse J."/>
            <person name="Berges H."/>
            <person name="Guyot R."/>
            <person name="Gouzy J."/>
            <person name="Peret B."/>
        </authorList>
    </citation>
    <scope>NUCLEOTIDE SEQUENCE [LARGE SCALE GENOMIC DNA]</scope>
    <source>
        <strain evidence="3">cv. Amiga</strain>
    </source>
</reference>
<evidence type="ECO:0008006" key="4">
    <source>
        <dbReference type="Google" id="ProtNLM"/>
    </source>
</evidence>
<organism evidence="2 3">
    <name type="scientific">Lupinus albus</name>
    <name type="common">White lupine</name>
    <name type="synonym">Lupinus termis</name>
    <dbReference type="NCBI Taxonomy" id="3870"/>
    <lineage>
        <taxon>Eukaryota</taxon>
        <taxon>Viridiplantae</taxon>
        <taxon>Streptophyta</taxon>
        <taxon>Embryophyta</taxon>
        <taxon>Tracheophyta</taxon>
        <taxon>Spermatophyta</taxon>
        <taxon>Magnoliopsida</taxon>
        <taxon>eudicotyledons</taxon>
        <taxon>Gunneridae</taxon>
        <taxon>Pentapetalae</taxon>
        <taxon>rosids</taxon>
        <taxon>fabids</taxon>
        <taxon>Fabales</taxon>
        <taxon>Fabaceae</taxon>
        <taxon>Papilionoideae</taxon>
        <taxon>50 kb inversion clade</taxon>
        <taxon>genistoids sensu lato</taxon>
        <taxon>core genistoids</taxon>
        <taxon>Genisteae</taxon>
        <taxon>Lupinus</taxon>
    </lineage>
</organism>
<evidence type="ECO:0000313" key="3">
    <source>
        <dbReference type="Proteomes" id="UP000447434"/>
    </source>
</evidence>
<name>A0A6A4QXC7_LUPAL</name>
<keyword evidence="1" id="KW-0732">Signal</keyword>
<sequence>MAFRTHQPFLFGILFIALILASGPTITKAGESLDCEYPCNGGNGQCNKYCVSQGYKKGGSCSRSVCCCINNAVIIDP</sequence>
<dbReference type="EMBL" id="WOCE01000003">
    <property type="protein sequence ID" value="KAE9618052.1"/>
    <property type="molecule type" value="Genomic_DNA"/>
</dbReference>
<proteinExistence type="predicted"/>
<gene>
    <name evidence="2" type="ORF">Lalb_Chr03g0042061</name>
</gene>
<protein>
    <recommendedName>
        <fullName evidence="4">Knottin, scorpion toxin</fullName>
    </recommendedName>
</protein>
<feature type="signal peptide" evidence="1">
    <location>
        <begin position="1"/>
        <end position="29"/>
    </location>
</feature>
<accession>A0A6A4QXC7</accession>
<feature type="chain" id="PRO_5025460815" description="Knottin, scorpion toxin" evidence="1">
    <location>
        <begin position="30"/>
        <end position="77"/>
    </location>
</feature>
<evidence type="ECO:0000313" key="2">
    <source>
        <dbReference type="EMBL" id="KAE9618052.1"/>
    </source>
</evidence>
<evidence type="ECO:0000256" key="1">
    <source>
        <dbReference type="SAM" id="SignalP"/>
    </source>
</evidence>
<dbReference type="AlphaFoldDB" id="A0A6A4QXC7"/>
<comment type="caution">
    <text evidence="2">The sequence shown here is derived from an EMBL/GenBank/DDBJ whole genome shotgun (WGS) entry which is preliminary data.</text>
</comment>
<dbReference type="Proteomes" id="UP000447434">
    <property type="component" value="Chromosome 3"/>
</dbReference>
<keyword evidence="3" id="KW-1185">Reference proteome</keyword>